<keyword evidence="29" id="KW-1185">Reference proteome</keyword>
<feature type="domain" description="PurM-like C-terminal" evidence="24">
    <location>
        <begin position="1542"/>
        <end position="1684"/>
    </location>
</feature>
<comment type="subcellular location">
    <subcellularLocation>
        <location evidence="2">Cytoplasm</location>
    </subcellularLocation>
    <subcellularLocation>
        <location evidence="1">Nucleus</location>
    </subcellularLocation>
</comment>
<dbReference type="CDD" id="cd01740">
    <property type="entry name" value="GATase1_FGAR_AT"/>
    <property type="match status" value="1"/>
</dbReference>
<dbReference type="GO" id="GO:0019888">
    <property type="term" value="F:protein phosphatase regulator activity"/>
    <property type="evidence" value="ECO:0007669"/>
    <property type="project" value="InterPro"/>
</dbReference>
<name>A0A6A6PTE5_9PEZI</name>
<dbReference type="NCBIfam" id="TIGR01735">
    <property type="entry name" value="FGAM_synt"/>
    <property type="match status" value="1"/>
</dbReference>
<evidence type="ECO:0000256" key="11">
    <source>
        <dbReference type="ARBA" id="ARBA00022741"/>
    </source>
</evidence>
<feature type="region of interest" description="Disordered" evidence="23">
    <location>
        <begin position="1"/>
        <end position="124"/>
    </location>
</feature>
<dbReference type="SUPFAM" id="SSF52317">
    <property type="entry name" value="Class I glutamine amidotransferase-like"/>
    <property type="match status" value="1"/>
</dbReference>
<dbReference type="SUPFAM" id="SSF82697">
    <property type="entry name" value="PurS-like"/>
    <property type="match status" value="1"/>
</dbReference>
<keyword evidence="16" id="KW-0539">Nucleus</keyword>
<dbReference type="SUPFAM" id="SSF109736">
    <property type="entry name" value="FGAM synthase PurL, linker domain"/>
    <property type="match status" value="1"/>
</dbReference>
<gene>
    <name evidence="28" type="ORF">BDY17DRAFT_345973</name>
</gene>
<dbReference type="EC" id="6.3.5.3" evidence="6"/>
<dbReference type="GO" id="GO:0005737">
    <property type="term" value="C:cytoplasm"/>
    <property type="evidence" value="ECO:0007669"/>
    <property type="project" value="UniProtKB-SubCell"/>
</dbReference>
<keyword evidence="11" id="KW-0547">Nucleotide-binding</keyword>
<dbReference type="FunFam" id="3.30.1330.10:FF:000002">
    <property type="entry name" value="Phosphoribosylformylglycinamidine synthase"/>
    <property type="match status" value="1"/>
</dbReference>
<dbReference type="InterPro" id="IPR029062">
    <property type="entry name" value="Class_I_gatase-like"/>
</dbReference>
<evidence type="ECO:0000256" key="22">
    <source>
        <dbReference type="ARBA" id="ARBA00071729"/>
    </source>
</evidence>
<keyword evidence="13" id="KW-0067">ATP-binding</keyword>
<evidence type="ECO:0000256" key="15">
    <source>
        <dbReference type="ARBA" id="ARBA00022962"/>
    </source>
</evidence>
<dbReference type="GO" id="GO:0005816">
    <property type="term" value="C:spindle pole body"/>
    <property type="evidence" value="ECO:0007669"/>
    <property type="project" value="UniProtKB-ARBA"/>
</dbReference>
<comment type="similarity">
    <text evidence="5">In the N-terminal section; belongs to the FGAMS family.</text>
</comment>
<dbReference type="Pfam" id="PF18072">
    <property type="entry name" value="FGAR-AT_linker"/>
    <property type="match status" value="1"/>
</dbReference>
<organism evidence="28 29">
    <name type="scientific">Neohortaea acidophila</name>
    <dbReference type="NCBI Taxonomy" id="245834"/>
    <lineage>
        <taxon>Eukaryota</taxon>
        <taxon>Fungi</taxon>
        <taxon>Dikarya</taxon>
        <taxon>Ascomycota</taxon>
        <taxon>Pezizomycotina</taxon>
        <taxon>Dothideomycetes</taxon>
        <taxon>Dothideomycetidae</taxon>
        <taxon>Mycosphaerellales</taxon>
        <taxon>Teratosphaeriaceae</taxon>
        <taxon>Neohortaea</taxon>
    </lineage>
</organism>
<dbReference type="PROSITE" id="PS51273">
    <property type="entry name" value="GATASE_TYPE_1"/>
    <property type="match status" value="1"/>
</dbReference>
<evidence type="ECO:0000256" key="21">
    <source>
        <dbReference type="ARBA" id="ARBA00064351"/>
    </source>
</evidence>
<evidence type="ECO:0000256" key="1">
    <source>
        <dbReference type="ARBA" id="ARBA00004123"/>
    </source>
</evidence>
<evidence type="ECO:0000256" key="2">
    <source>
        <dbReference type="ARBA" id="ARBA00004496"/>
    </source>
</evidence>
<evidence type="ECO:0000313" key="29">
    <source>
        <dbReference type="Proteomes" id="UP000799767"/>
    </source>
</evidence>
<dbReference type="Pfam" id="PF13507">
    <property type="entry name" value="GATase_5"/>
    <property type="match status" value="1"/>
</dbReference>
<dbReference type="Pfam" id="PF02769">
    <property type="entry name" value="AIRS_C"/>
    <property type="match status" value="2"/>
</dbReference>
<keyword evidence="12" id="KW-0658">Purine biosynthesis</keyword>
<evidence type="ECO:0000256" key="7">
    <source>
        <dbReference type="ARBA" id="ARBA00022490"/>
    </source>
</evidence>
<dbReference type="FunFam" id="1.10.8.750:FF:000002">
    <property type="entry name" value="Phosphoribosylformylglycinamidine synthase"/>
    <property type="match status" value="1"/>
</dbReference>
<dbReference type="InterPro" id="IPR040707">
    <property type="entry name" value="FGAR-AT_N"/>
</dbReference>
<comment type="catalytic activity">
    <reaction evidence="19">
        <text>N(2)-formyl-N(1)-(5-phospho-beta-D-ribosyl)glycinamide + L-glutamine + ATP + H2O = 2-formamido-N(1)-(5-O-phospho-beta-D-ribosyl)acetamidine + L-glutamate + ADP + phosphate + H(+)</text>
        <dbReference type="Rhea" id="RHEA:17129"/>
        <dbReference type="ChEBI" id="CHEBI:15377"/>
        <dbReference type="ChEBI" id="CHEBI:15378"/>
        <dbReference type="ChEBI" id="CHEBI:29985"/>
        <dbReference type="ChEBI" id="CHEBI:30616"/>
        <dbReference type="ChEBI" id="CHEBI:43474"/>
        <dbReference type="ChEBI" id="CHEBI:58359"/>
        <dbReference type="ChEBI" id="CHEBI:147286"/>
        <dbReference type="ChEBI" id="CHEBI:147287"/>
        <dbReference type="ChEBI" id="CHEBI:456216"/>
        <dbReference type="EC" id="6.3.5.3"/>
    </reaction>
</comment>
<dbReference type="InterPro" id="IPR055181">
    <property type="entry name" value="FGAR-AT_PurM_N-like"/>
</dbReference>
<evidence type="ECO:0000256" key="13">
    <source>
        <dbReference type="ARBA" id="ARBA00022840"/>
    </source>
</evidence>
<feature type="compositionally biased region" description="Basic and acidic residues" evidence="23">
    <location>
        <begin position="7"/>
        <end position="29"/>
    </location>
</feature>
<evidence type="ECO:0000256" key="6">
    <source>
        <dbReference type="ARBA" id="ARBA00012747"/>
    </source>
</evidence>
<dbReference type="GO" id="GO:0005634">
    <property type="term" value="C:nucleus"/>
    <property type="evidence" value="ECO:0007669"/>
    <property type="project" value="UniProtKB-SubCell"/>
</dbReference>
<dbReference type="CDD" id="cd02204">
    <property type="entry name" value="PurL_repeat2"/>
    <property type="match status" value="1"/>
</dbReference>
<dbReference type="SUPFAM" id="SSF56042">
    <property type="entry name" value="PurM C-terminal domain-like"/>
    <property type="match status" value="2"/>
</dbReference>
<dbReference type="InterPro" id="IPR036604">
    <property type="entry name" value="PurS-like_sf"/>
</dbReference>
<reference evidence="28" key="1">
    <citation type="journal article" date="2020" name="Stud. Mycol.">
        <title>101 Dothideomycetes genomes: a test case for predicting lifestyles and emergence of pathogens.</title>
        <authorList>
            <person name="Haridas S."/>
            <person name="Albert R."/>
            <person name="Binder M."/>
            <person name="Bloem J."/>
            <person name="Labutti K."/>
            <person name="Salamov A."/>
            <person name="Andreopoulos B."/>
            <person name="Baker S."/>
            <person name="Barry K."/>
            <person name="Bills G."/>
            <person name="Bluhm B."/>
            <person name="Cannon C."/>
            <person name="Castanera R."/>
            <person name="Culley D."/>
            <person name="Daum C."/>
            <person name="Ezra D."/>
            <person name="Gonzalez J."/>
            <person name="Henrissat B."/>
            <person name="Kuo A."/>
            <person name="Liang C."/>
            <person name="Lipzen A."/>
            <person name="Lutzoni F."/>
            <person name="Magnuson J."/>
            <person name="Mondo S."/>
            <person name="Nolan M."/>
            <person name="Ohm R."/>
            <person name="Pangilinan J."/>
            <person name="Park H.-J."/>
            <person name="Ramirez L."/>
            <person name="Alfaro M."/>
            <person name="Sun H."/>
            <person name="Tritt A."/>
            <person name="Yoshinaga Y."/>
            <person name="Zwiers L.-H."/>
            <person name="Turgeon B."/>
            <person name="Goodwin S."/>
            <person name="Spatafora J."/>
            <person name="Crous P."/>
            <person name="Grigoriev I."/>
        </authorList>
    </citation>
    <scope>NUCLEOTIDE SEQUENCE</scope>
    <source>
        <strain evidence="28">CBS 113389</strain>
    </source>
</reference>
<dbReference type="InterPro" id="IPR036676">
    <property type="entry name" value="PurM-like_C_sf"/>
</dbReference>
<dbReference type="UniPathway" id="UPA00074">
    <property type="reaction ID" value="UER00128"/>
</dbReference>
<dbReference type="InterPro" id="IPR041609">
    <property type="entry name" value="PurL_linker"/>
</dbReference>
<dbReference type="PANTHER" id="PTHR10099">
    <property type="entry name" value="PHOSPHORIBOSYLFORMYLGLYCINAMIDINE SYNTHASE"/>
    <property type="match status" value="1"/>
</dbReference>
<keyword evidence="10" id="KW-0479">Metal-binding</keyword>
<keyword evidence="7" id="KW-0963">Cytoplasm</keyword>
<dbReference type="GO" id="GO:0005524">
    <property type="term" value="F:ATP binding"/>
    <property type="evidence" value="ECO:0007669"/>
    <property type="project" value="UniProtKB-KW"/>
</dbReference>
<feature type="compositionally biased region" description="Polar residues" evidence="23">
    <location>
        <begin position="619"/>
        <end position="648"/>
    </location>
</feature>
<dbReference type="GeneID" id="54479091"/>
<dbReference type="GO" id="GO:0051754">
    <property type="term" value="P:meiotic sister chromatid cohesion, centromeric"/>
    <property type="evidence" value="ECO:0007669"/>
    <property type="project" value="UniProtKB-ARBA"/>
</dbReference>
<feature type="region of interest" description="Disordered" evidence="23">
    <location>
        <begin position="619"/>
        <end position="685"/>
    </location>
</feature>
<dbReference type="InterPro" id="IPR002554">
    <property type="entry name" value="PP2A_B56"/>
</dbReference>
<dbReference type="InterPro" id="IPR016024">
    <property type="entry name" value="ARM-type_fold"/>
</dbReference>
<feature type="domain" description="FGAR-AT PurM N-terminal-like" evidence="27">
    <location>
        <begin position="1365"/>
        <end position="1523"/>
    </location>
</feature>
<evidence type="ECO:0000256" key="18">
    <source>
        <dbReference type="ARBA" id="ARBA00032632"/>
    </source>
</evidence>
<dbReference type="Gene3D" id="3.40.50.880">
    <property type="match status" value="1"/>
</dbReference>
<dbReference type="FunFam" id="1.25.10.10:FF:000016">
    <property type="entry name" value="Serine/threonine-protein phosphatase 2A 56 kDa regulatory subunit"/>
    <property type="match status" value="1"/>
</dbReference>
<evidence type="ECO:0000256" key="4">
    <source>
        <dbReference type="ARBA" id="ARBA00008259"/>
    </source>
</evidence>
<keyword evidence="14" id="KW-0460">Magnesium</keyword>
<comment type="function">
    <text evidence="20">Phosphoribosylformylglycinamidine synthase involved in the purines biosynthetic pathway. Catalyzes the ATP-dependent conversion of formylglycinamide ribonucleotide (FGAR) and glutamine to yield formylglycinamidine ribonucleotide (FGAM) and glutamate.</text>
</comment>
<dbReference type="Proteomes" id="UP000799767">
    <property type="component" value="Unassembled WGS sequence"/>
</dbReference>
<evidence type="ECO:0000256" key="8">
    <source>
        <dbReference type="ARBA" id="ARBA00022553"/>
    </source>
</evidence>
<keyword evidence="9" id="KW-0436">Ligase</keyword>
<feature type="compositionally biased region" description="Polar residues" evidence="23">
    <location>
        <begin position="88"/>
        <end position="99"/>
    </location>
</feature>
<evidence type="ECO:0000256" key="12">
    <source>
        <dbReference type="ARBA" id="ARBA00022755"/>
    </source>
</evidence>
<evidence type="ECO:0000256" key="14">
    <source>
        <dbReference type="ARBA" id="ARBA00022842"/>
    </source>
</evidence>
<feature type="domain" description="Phosphoribosylformylglycinamidine synthase N-terminal" evidence="26">
    <location>
        <begin position="719"/>
        <end position="851"/>
    </location>
</feature>
<dbReference type="SUPFAM" id="SSF55326">
    <property type="entry name" value="PurM N-terminal domain-like"/>
    <property type="match status" value="2"/>
</dbReference>
<dbReference type="FunFam" id="3.40.50.880:FF:000008">
    <property type="entry name" value="Phosphoribosylformylglycinamidine synthase"/>
    <property type="match status" value="1"/>
</dbReference>
<feature type="domain" description="PurM-like C-terminal" evidence="24">
    <location>
        <begin position="1137"/>
        <end position="1293"/>
    </location>
</feature>
<comment type="pathway">
    <text evidence="3">Purine metabolism; IMP biosynthesis via de novo pathway; 5-amino-1-(5-phospho-D-ribosyl)imidazole from N(2)-formyl-N(1)-(5-phospho-D-ribosyl)glycinamide: step 1/2.</text>
</comment>
<keyword evidence="8" id="KW-0597">Phosphoprotein</keyword>
<dbReference type="SUPFAM" id="SSF48371">
    <property type="entry name" value="ARM repeat"/>
    <property type="match status" value="1"/>
</dbReference>
<dbReference type="InterPro" id="IPR010918">
    <property type="entry name" value="PurM-like_C_dom"/>
</dbReference>
<dbReference type="EMBL" id="MU001635">
    <property type="protein sequence ID" value="KAF2483379.1"/>
    <property type="molecule type" value="Genomic_DNA"/>
</dbReference>
<sequence length="2032" mass="223840">MNRFRQRVHEQLSRGKDRDGNKLAKKEKSSSGSASPLGGSSSQSPTGSAQATPTGSTSNLVDPRNKPLPGQDNPTQSHPGAPMPGAPANSSLSQTSNAYQPPALGGTSPSNGASTLAPTTPARHNLPLAPSVVISPSIPHVPPPGAAETMPHDLAPPKAGQKSLLFDRLQAVPKDSVPEGIKTPKRQHSSRFDISDQKQRELEKLPGFHEVSPNRRQELFMQKLDQCNIIFDFNDASGDMKSKEIKRLALHELLDYVAQNRQVISEPMYPRVVEMFAKNLFRPIPPPINPQGEAFDPEEDEPVLEVAWPHIQVVYEFFLRFIESQDFNTNYAKQYIDHGFVLQLLELFDSEDPRERDFLKTTLHRIYGKFLNLRSYIRRSINNVFFQFTYETERFNGIAELLEILGSIINGFALPLKEEHKLFLTRVLIPLHKVKSLSMYHPQLAYCIVQFLEKDAALTEEVVLGLLRYWPKVNSTKEVMFLNEVEDIFEVMDPAEFAKVQEPLFNQLAKSVASPHFQVAERALYFWNNEYFCNLVSDNVDVILPIMFAPLYENSKGHWNRTIHGMVYNAMKLFMEVNPGLFDECSHEYTEQQKNLDTVKANRQAKWDRLTQMAESMKTSVNGIHTSSTRAPGSGYNSTKGSQATSPMRQDDVDPMSQESQQRMERLRLQDDRERRPKDAERQSNTYAYRAVPGSAAFSDFRLHRLAKAIGASHLQAIWVHYVASFEPLSEQQTAVLDQLLEYGSYPDSTDDLYSSLLRAVRSGTQPRDADVRLFYVAPRQGTISPWSSKATSIAQVCGLEKVVHRIERGIVFAATFDQSVDTGEIPNADALHDRMTEHISVQAPDMEHMFSQRPPAPLQRIRLGSTPKDALAAANRTLGLALDDSEVDYLIDAYTRQLGRDPTDVELFMFAQVNSEHCRHKQFNADWTIDGEHKQRSLFSMIRNTHKLNPSHVVSAYSDNAAVLQGYTGGHWAPDNSTGEWRQTKETVHYLAKVETHNHPTAVSPYPGAATGSGGEIRDEGAVGRGSRPKAGLSGFTVSDLLIPDHRQPWEVDVGKPAHLASSLDIMIEAPIGSAAFNNEFGRPCTTGYFRTLTTKVETTSGATEIRGYHKPIMIAGGVGTVRPQHALKEKGVVSAGAHLIVLGGPAMLIGLGGGAASSIQSGQGSVDLDFASVQRGNAEVQRRAQEVINTCTSLGAQNPIQLIHDVGAGGLSNALPELVEDAGFGARFELREIDNADTSLSPLEIWCCEAQERYVMAVAPDKLDVFVRIAKRERCGYSVVGQARTDRRLILMDRDSQTEPVPIDLPMSVLFGKPPKMHRMVDSRKLRLPSFDSSLSKYLPEVSSADVLSNAVDRVLSLPSVGSKSFLITIGDRTVGGLTVRDQMVGPWQTPVADVSVTATSLTPSIKTGEAMAMGERPSLALISPAASARMAVAEALTNIAAASVQDRLRKIRLSANWMAASSHPGEGAALYEAVEAIGMELCPDLGISIPVGKDSMSMKTKWEGKEVTAPLSLVVTAFAPVNDIGSTWRPALSRPEDVGDTLLMFIDLAGGRKALGGSALAQVFGEVGSQAPDVHDVDYIKDFYHAIQQLHESDIILAYHDRSDGGLFTTLVEMMFAGRCGIDILLDKIAVSTRPQSVIETLFNEELGAVFQIRKKDESLFRGVFAPMSPVTIGTVSKNGKQDLAIYSGPSCVYRMARKDLQQTWSQTSWAIQRLRDNPVCADAEKENINDDANPGLQYKLTFNPKENILALTTSITSQIRARPRVAILREQGVNGQAEMAFAFSVAGFSPVDVHMTDILSGRFSLASVSGLAACGGFSYGDVLGAGQGWAKSVLLHEGARQDFKAFFERKDTFALGVCNGCQFLSRLTDIIPGAENWPTFERNISEQYEARVCMVEVVDPPTHTPSVFLHGMHGSYLPIVTAHGEGRASFATTGNSSPEALLEQGLVSMRYVDNSLAPTERYPYNPNGSPLGITGVRTPDGRVLALMPHPERTILKEVSSYYPEKLAKEWGEFGPWVRMFKSARRWLG</sequence>
<comment type="subunit">
    <text evidence="21">PP2A consists of a common heterodimeric core enzyme, composed of a 36 kDa catalytic subunit (subunit C) and a 65 kDa constant regulatory subunit (PR65 or subunit A), that associates with a variety of regulatory subunits. Proteins that associate with the core dimer include three families of regulatory subunits B (the R2/B/PR55/B55, R3/B''/PR72/PR130/PR59 and R5/B'/B56 families), the 48 kDa variable regulatory subunit, viral proteins, and cell signaling molecules.</text>
</comment>
<dbReference type="Gene3D" id="1.10.8.750">
    <property type="entry name" value="Phosphoribosylformylglycinamidine synthase, linker domain"/>
    <property type="match status" value="1"/>
</dbReference>
<dbReference type="HAMAP" id="MF_00419">
    <property type="entry name" value="PurL_1"/>
    <property type="match status" value="1"/>
</dbReference>
<comment type="similarity">
    <text evidence="4">Belongs to the phosphatase 2A regulatory subunit B family.</text>
</comment>
<protein>
    <recommendedName>
        <fullName evidence="22">Phosphoribosylformylglycinamidine synthase</fullName>
        <ecNumber evidence="6">6.3.5.3</ecNumber>
    </recommendedName>
    <alternativeName>
        <fullName evidence="18">Formylglycinamide ribonucleotide amidotransferase</fullName>
    </alternativeName>
    <alternativeName>
        <fullName evidence="17">Formylglycinamide ribotide amidotransferase</fullName>
    </alternativeName>
</protein>
<keyword evidence="15" id="KW-0315">Glutamine amidotransferase</keyword>
<dbReference type="GO" id="GO:0046872">
    <property type="term" value="F:metal ion binding"/>
    <property type="evidence" value="ECO:0007669"/>
    <property type="project" value="UniProtKB-KW"/>
</dbReference>
<dbReference type="InterPro" id="IPR036921">
    <property type="entry name" value="PurM-like_N_sf"/>
</dbReference>
<dbReference type="Gene3D" id="3.90.650.10">
    <property type="entry name" value="PurM-like C-terminal domain"/>
    <property type="match status" value="2"/>
</dbReference>
<evidence type="ECO:0000313" key="28">
    <source>
        <dbReference type="EMBL" id="KAF2483379.1"/>
    </source>
</evidence>
<dbReference type="GO" id="GO:0006189">
    <property type="term" value="P:'de novo' IMP biosynthetic process"/>
    <property type="evidence" value="ECO:0007669"/>
    <property type="project" value="UniProtKB-UniPathway"/>
</dbReference>
<accession>A0A6A6PTE5</accession>
<dbReference type="RefSeq" id="XP_033589949.1">
    <property type="nucleotide sequence ID" value="XM_033738089.1"/>
</dbReference>
<dbReference type="Gene3D" id="3.30.1330.10">
    <property type="entry name" value="PurM-like, N-terminal domain"/>
    <property type="match status" value="2"/>
</dbReference>
<dbReference type="InterPro" id="IPR010073">
    <property type="entry name" value="PurL_large"/>
</dbReference>
<dbReference type="FunFam" id="3.90.650.10:FF:000002">
    <property type="entry name" value="Phosphoribosylformylglycinamidine synthase"/>
    <property type="match status" value="1"/>
</dbReference>
<evidence type="ECO:0000256" key="19">
    <source>
        <dbReference type="ARBA" id="ARBA00052585"/>
    </source>
</evidence>
<evidence type="ECO:0000259" key="25">
    <source>
        <dbReference type="Pfam" id="PF18072"/>
    </source>
</evidence>
<evidence type="ECO:0000256" key="16">
    <source>
        <dbReference type="ARBA" id="ARBA00023242"/>
    </source>
</evidence>
<evidence type="ECO:0000259" key="24">
    <source>
        <dbReference type="Pfam" id="PF02769"/>
    </source>
</evidence>
<dbReference type="SMART" id="SM01211">
    <property type="entry name" value="GATase_5"/>
    <property type="match status" value="1"/>
</dbReference>
<evidence type="ECO:0000256" key="3">
    <source>
        <dbReference type="ARBA" id="ARBA00004920"/>
    </source>
</evidence>
<evidence type="ECO:0000256" key="20">
    <source>
        <dbReference type="ARBA" id="ARBA00057317"/>
    </source>
</evidence>
<dbReference type="Pfam" id="PF01603">
    <property type="entry name" value="B56"/>
    <property type="match status" value="1"/>
</dbReference>
<feature type="compositionally biased region" description="Polar residues" evidence="23">
    <location>
        <begin position="107"/>
        <end position="118"/>
    </location>
</feature>
<evidence type="ECO:0000256" key="10">
    <source>
        <dbReference type="ARBA" id="ARBA00022723"/>
    </source>
</evidence>
<dbReference type="GO" id="GO:1901991">
    <property type="term" value="P:negative regulation of mitotic cell cycle phase transition"/>
    <property type="evidence" value="ECO:0007669"/>
    <property type="project" value="UniProtKB-ARBA"/>
</dbReference>
<dbReference type="GO" id="GO:0098813">
    <property type="term" value="P:nuclear chromosome segregation"/>
    <property type="evidence" value="ECO:0007669"/>
    <property type="project" value="UniProtKB-ARBA"/>
</dbReference>
<proteinExistence type="inferred from homology"/>
<dbReference type="Pfam" id="PF22689">
    <property type="entry name" value="FGAR-AT_PurM_N-like"/>
    <property type="match status" value="1"/>
</dbReference>
<evidence type="ECO:0000256" key="9">
    <source>
        <dbReference type="ARBA" id="ARBA00022598"/>
    </source>
</evidence>
<dbReference type="GO" id="GO:0004642">
    <property type="term" value="F:phosphoribosylformylglycinamidine synthase activity"/>
    <property type="evidence" value="ECO:0007669"/>
    <property type="project" value="UniProtKB-EC"/>
</dbReference>
<dbReference type="InterPro" id="IPR011989">
    <property type="entry name" value="ARM-like"/>
</dbReference>
<dbReference type="OrthoDB" id="6666987at2759"/>
<dbReference type="Gene3D" id="1.25.10.10">
    <property type="entry name" value="Leucine-rich Repeat Variant"/>
    <property type="match status" value="1"/>
</dbReference>
<dbReference type="PANTHER" id="PTHR10099:SF1">
    <property type="entry name" value="PHOSPHORIBOSYLFORMYLGLYCINAMIDINE SYNTHASE"/>
    <property type="match status" value="1"/>
</dbReference>
<feature type="compositionally biased region" description="Basic and acidic residues" evidence="23">
    <location>
        <begin position="662"/>
        <end position="682"/>
    </location>
</feature>
<dbReference type="NCBIfam" id="NF003672">
    <property type="entry name" value="PRK05297.1"/>
    <property type="match status" value="1"/>
</dbReference>
<dbReference type="CDD" id="cd02203">
    <property type="entry name" value="PurL_repeat1"/>
    <property type="match status" value="1"/>
</dbReference>
<dbReference type="Pfam" id="PF18076">
    <property type="entry name" value="FGAR-AT_N"/>
    <property type="match status" value="1"/>
</dbReference>
<evidence type="ECO:0000259" key="26">
    <source>
        <dbReference type="Pfam" id="PF18076"/>
    </source>
</evidence>
<evidence type="ECO:0000259" key="27">
    <source>
        <dbReference type="Pfam" id="PF22689"/>
    </source>
</evidence>
<evidence type="ECO:0000256" key="5">
    <source>
        <dbReference type="ARBA" id="ARBA00008608"/>
    </source>
</evidence>
<dbReference type="GO" id="GO:0000776">
    <property type="term" value="C:kinetochore"/>
    <property type="evidence" value="ECO:0007669"/>
    <property type="project" value="UniProtKB-ARBA"/>
</dbReference>
<evidence type="ECO:0000256" key="17">
    <source>
        <dbReference type="ARBA" id="ARBA00029823"/>
    </source>
</evidence>
<dbReference type="GO" id="GO:0000159">
    <property type="term" value="C:protein phosphatase type 2A complex"/>
    <property type="evidence" value="ECO:0007669"/>
    <property type="project" value="InterPro"/>
</dbReference>
<evidence type="ECO:0000256" key="23">
    <source>
        <dbReference type="SAM" id="MobiDB-lite"/>
    </source>
</evidence>
<feature type="domain" description="Phosphoribosylformylglycinamidine synthase linker" evidence="25">
    <location>
        <begin position="872"/>
        <end position="922"/>
    </location>
</feature>
<dbReference type="GO" id="GO:0007165">
    <property type="term" value="P:signal transduction"/>
    <property type="evidence" value="ECO:0007669"/>
    <property type="project" value="InterPro"/>
</dbReference>
<feature type="compositionally biased region" description="Low complexity" evidence="23">
    <location>
        <begin position="30"/>
        <end position="52"/>
    </location>
</feature>
<dbReference type="FunFam" id="3.30.1330.10:FF:000005">
    <property type="entry name" value="Phosphoribosylformylglycinamidine synthase"/>
    <property type="match status" value="1"/>
</dbReference>